<gene>
    <name evidence="2" type="ORF">F2Q69_00046647</name>
</gene>
<dbReference type="Proteomes" id="UP000712600">
    <property type="component" value="Unassembled WGS sequence"/>
</dbReference>
<feature type="region of interest" description="Disordered" evidence="1">
    <location>
        <begin position="170"/>
        <end position="233"/>
    </location>
</feature>
<feature type="compositionally biased region" description="Basic and acidic residues" evidence="1">
    <location>
        <begin position="174"/>
        <end position="195"/>
    </location>
</feature>
<sequence length="271" mass="30609">MEEATPEKSAGDKEFEAEQAGDDQQEDKPVDPAQSNQSQYAGYQKNYQPRTYVLSQPQNNQPQLQNHQNNQVATSTPVAVPQDETKTMLQQLLQGKQLQGKALNQVTTEINTRMNHMFRDLSTKYDNVASHMRQMDIPIAQTVESAKRQQGTLPGKTDKNLKECNAVQVRRGKQLSEAERRRFTAAEKGKQKESEQLPADQADERNTEPALEISSPGPEQPAEAVRPIPEAVSPREYIPKVSYPVPARATRKDKEEMKCRKMLEDLTVRLP</sequence>
<evidence type="ECO:0000256" key="1">
    <source>
        <dbReference type="SAM" id="MobiDB-lite"/>
    </source>
</evidence>
<feature type="compositionally biased region" description="Basic and acidic residues" evidence="1">
    <location>
        <begin position="1"/>
        <end position="16"/>
    </location>
</feature>
<name>A0A8S9PLK5_BRACR</name>
<proteinExistence type="predicted"/>
<dbReference type="AlphaFoldDB" id="A0A8S9PLK5"/>
<evidence type="ECO:0000313" key="3">
    <source>
        <dbReference type="Proteomes" id="UP000712600"/>
    </source>
</evidence>
<evidence type="ECO:0000313" key="2">
    <source>
        <dbReference type="EMBL" id="KAF3523647.1"/>
    </source>
</evidence>
<feature type="compositionally biased region" description="Polar residues" evidence="1">
    <location>
        <begin position="33"/>
        <end position="42"/>
    </location>
</feature>
<accession>A0A8S9PLK5</accession>
<reference evidence="2" key="1">
    <citation type="submission" date="2019-12" db="EMBL/GenBank/DDBJ databases">
        <title>Genome sequencing and annotation of Brassica cretica.</title>
        <authorList>
            <person name="Studholme D.J."/>
            <person name="Sarris P."/>
        </authorList>
    </citation>
    <scope>NUCLEOTIDE SEQUENCE</scope>
    <source>
        <strain evidence="2">PFS-109/04</strain>
        <tissue evidence="2">Leaf</tissue>
    </source>
</reference>
<protein>
    <submittedName>
        <fullName evidence="2">Uncharacterized protein</fullName>
    </submittedName>
</protein>
<organism evidence="2 3">
    <name type="scientific">Brassica cretica</name>
    <name type="common">Mustard</name>
    <dbReference type="NCBI Taxonomy" id="69181"/>
    <lineage>
        <taxon>Eukaryota</taxon>
        <taxon>Viridiplantae</taxon>
        <taxon>Streptophyta</taxon>
        <taxon>Embryophyta</taxon>
        <taxon>Tracheophyta</taxon>
        <taxon>Spermatophyta</taxon>
        <taxon>Magnoliopsida</taxon>
        <taxon>eudicotyledons</taxon>
        <taxon>Gunneridae</taxon>
        <taxon>Pentapetalae</taxon>
        <taxon>rosids</taxon>
        <taxon>malvids</taxon>
        <taxon>Brassicales</taxon>
        <taxon>Brassicaceae</taxon>
        <taxon>Brassiceae</taxon>
        <taxon>Brassica</taxon>
    </lineage>
</organism>
<feature type="region of interest" description="Disordered" evidence="1">
    <location>
        <begin position="1"/>
        <end position="42"/>
    </location>
</feature>
<dbReference type="EMBL" id="QGKX02001347">
    <property type="protein sequence ID" value="KAF3523647.1"/>
    <property type="molecule type" value="Genomic_DNA"/>
</dbReference>
<comment type="caution">
    <text evidence="2">The sequence shown here is derived from an EMBL/GenBank/DDBJ whole genome shotgun (WGS) entry which is preliminary data.</text>
</comment>